<dbReference type="PANTHER" id="PTHR34129">
    <property type="entry name" value="BLR1139 PROTEIN"/>
    <property type="match status" value="1"/>
</dbReference>
<dbReference type="AlphaFoldDB" id="A0A062TN33"/>
<dbReference type="EMBL" id="AWFB01000003">
    <property type="protein sequence ID" value="RAN35697.1"/>
    <property type="molecule type" value="Genomic_DNA"/>
</dbReference>
<protein>
    <recommendedName>
        <fullName evidence="3">Glutathione S-transferase</fullName>
    </recommendedName>
</protein>
<dbReference type="InterPro" id="IPR009297">
    <property type="entry name" value="DUF952"/>
</dbReference>
<dbReference type="Pfam" id="PF06108">
    <property type="entry name" value="DUF952"/>
    <property type="match status" value="1"/>
</dbReference>
<proteinExistence type="predicted"/>
<sequence length="127" mass="14333">MRLASKPAETQIMDDTHVFKLLTDEQWREAEQTGATNVPLDRDDGYVHLSTAAQVAETARLYFSGQEDVRLVRFPVDRLPPLKWENSRGGQMFPHLYALLRISKADAVWRLTLAEGGAPIMPKDLIA</sequence>
<comment type="caution">
    <text evidence="1">The sequence shown here is derived from an EMBL/GenBank/DDBJ whole genome shotgun (WGS) entry which is preliminary data.</text>
</comment>
<dbReference type="Proteomes" id="UP000249123">
    <property type="component" value="Unassembled WGS sequence"/>
</dbReference>
<gene>
    <name evidence="1" type="ORF">HY3_07700</name>
</gene>
<dbReference type="eggNOG" id="COG3502">
    <property type="taxonomic scope" value="Bacteria"/>
</dbReference>
<organism evidence="1 2">
    <name type="scientific">Hyphomonas pacifica</name>
    <dbReference type="NCBI Taxonomy" id="1280941"/>
    <lineage>
        <taxon>Bacteria</taxon>
        <taxon>Pseudomonadati</taxon>
        <taxon>Pseudomonadota</taxon>
        <taxon>Alphaproteobacteria</taxon>
        <taxon>Hyphomonadales</taxon>
        <taxon>Hyphomonadaceae</taxon>
        <taxon>Hyphomonas</taxon>
    </lineage>
</organism>
<accession>A0A062TN33</accession>
<reference evidence="1 2" key="1">
    <citation type="submission" date="2013-04" db="EMBL/GenBank/DDBJ databases">
        <title>Hyphomonas sp. T24B3 Genome Sequencing.</title>
        <authorList>
            <person name="Lai Q."/>
            <person name="Shao Z."/>
        </authorList>
    </citation>
    <scope>NUCLEOTIDE SEQUENCE [LARGE SCALE GENOMIC DNA]</scope>
    <source>
        <strain evidence="1 2">T24B3</strain>
    </source>
</reference>
<dbReference type="SUPFAM" id="SSF56399">
    <property type="entry name" value="ADP-ribosylation"/>
    <property type="match status" value="1"/>
</dbReference>
<dbReference type="STRING" id="1280941.HY2_06730"/>
<keyword evidence="2" id="KW-1185">Reference proteome</keyword>
<evidence type="ECO:0008006" key="3">
    <source>
        <dbReference type="Google" id="ProtNLM"/>
    </source>
</evidence>
<dbReference type="PANTHER" id="PTHR34129:SF1">
    <property type="entry name" value="DUF952 DOMAIN-CONTAINING PROTEIN"/>
    <property type="match status" value="1"/>
</dbReference>
<evidence type="ECO:0000313" key="1">
    <source>
        <dbReference type="EMBL" id="RAN35697.1"/>
    </source>
</evidence>
<dbReference type="Gene3D" id="3.20.170.20">
    <property type="entry name" value="Protein of unknown function DUF952"/>
    <property type="match status" value="1"/>
</dbReference>
<name>A0A062TN33_9PROT</name>
<evidence type="ECO:0000313" key="2">
    <source>
        <dbReference type="Proteomes" id="UP000249123"/>
    </source>
</evidence>